<evidence type="ECO:0000313" key="1">
    <source>
        <dbReference type="EMBL" id="GME84391.1"/>
    </source>
</evidence>
<name>A0ACB5TAM6_AMBMO</name>
<reference evidence="1" key="1">
    <citation type="submission" date="2023-04" db="EMBL/GenBank/DDBJ databases">
        <title>Ambrosiozyma monospora NBRC 10751.</title>
        <authorList>
            <person name="Ichikawa N."/>
            <person name="Sato H."/>
            <person name="Tonouchi N."/>
        </authorList>
    </citation>
    <scope>NUCLEOTIDE SEQUENCE</scope>
    <source>
        <strain evidence="1">NBRC 10751</strain>
    </source>
</reference>
<dbReference type="EMBL" id="BSXS01005460">
    <property type="protein sequence ID" value="GME84391.1"/>
    <property type="molecule type" value="Genomic_DNA"/>
</dbReference>
<organism evidence="1 2">
    <name type="scientific">Ambrosiozyma monospora</name>
    <name type="common">Yeast</name>
    <name type="synonym">Endomycopsis monosporus</name>
    <dbReference type="NCBI Taxonomy" id="43982"/>
    <lineage>
        <taxon>Eukaryota</taxon>
        <taxon>Fungi</taxon>
        <taxon>Dikarya</taxon>
        <taxon>Ascomycota</taxon>
        <taxon>Saccharomycotina</taxon>
        <taxon>Pichiomycetes</taxon>
        <taxon>Pichiales</taxon>
        <taxon>Pichiaceae</taxon>
        <taxon>Ambrosiozyma</taxon>
    </lineage>
</organism>
<comment type="caution">
    <text evidence="1">The sequence shown here is derived from an EMBL/GenBank/DDBJ whole genome shotgun (WGS) entry which is preliminary data.</text>
</comment>
<accession>A0ACB5TAM6</accession>
<evidence type="ECO:0000313" key="2">
    <source>
        <dbReference type="Proteomes" id="UP001165064"/>
    </source>
</evidence>
<dbReference type="Proteomes" id="UP001165064">
    <property type="component" value="Unassembled WGS sequence"/>
</dbReference>
<sequence>MVKKLSSFDLAAGESKSVSVEVPYKYAFSYFDCDANKWNAEAGEYGVLVGNSSVSDKFLKSTISLSKGLLWSGL</sequence>
<gene>
    <name evidence="1" type="ORF">Amon02_000680800</name>
</gene>
<keyword evidence="2" id="KW-1185">Reference proteome</keyword>
<protein>
    <submittedName>
        <fullName evidence="1">Unnamed protein product</fullName>
    </submittedName>
</protein>
<proteinExistence type="predicted"/>